<feature type="region of interest" description="Disordered" evidence="1">
    <location>
        <begin position="1"/>
        <end position="20"/>
    </location>
</feature>
<gene>
    <name evidence="2" type="ORF">E2C01_051975</name>
</gene>
<comment type="caution">
    <text evidence="2">The sequence shown here is derived from an EMBL/GenBank/DDBJ whole genome shotgun (WGS) entry which is preliminary data.</text>
</comment>
<evidence type="ECO:0000313" key="3">
    <source>
        <dbReference type="Proteomes" id="UP000324222"/>
    </source>
</evidence>
<organism evidence="2 3">
    <name type="scientific">Portunus trituberculatus</name>
    <name type="common">Swimming crab</name>
    <name type="synonym">Neptunus trituberculatus</name>
    <dbReference type="NCBI Taxonomy" id="210409"/>
    <lineage>
        <taxon>Eukaryota</taxon>
        <taxon>Metazoa</taxon>
        <taxon>Ecdysozoa</taxon>
        <taxon>Arthropoda</taxon>
        <taxon>Crustacea</taxon>
        <taxon>Multicrustacea</taxon>
        <taxon>Malacostraca</taxon>
        <taxon>Eumalacostraca</taxon>
        <taxon>Eucarida</taxon>
        <taxon>Decapoda</taxon>
        <taxon>Pleocyemata</taxon>
        <taxon>Brachyura</taxon>
        <taxon>Eubrachyura</taxon>
        <taxon>Portunoidea</taxon>
        <taxon>Portunidae</taxon>
        <taxon>Portuninae</taxon>
        <taxon>Portunus</taxon>
    </lineage>
</organism>
<protein>
    <submittedName>
        <fullName evidence="2">Uncharacterized protein</fullName>
    </submittedName>
</protein>
<keyword evidence="3" id="KW-1185">Reference proteome</keyword>
<accession>A0A5B7GKH4</accession>
<evidence type="ECO:0000256" key="1">
    <source>
        <dbReference type="SAM" id="MobiDB-lite"/>
    </source>
</evidence>
<dbReference type="AlphaFoldDB" id="A0A5B7GKH4"/>
<sequence>MHKEDPNYSRRPLSTRIRPRKDPNAALCEYRGRVLPEQSRCYARRHLSCSAPPCIGR</sequence>
<reference evidence="2 3" key="1">
    <citation type="submission" date="2019-05" db="EMBL/GenBank/DDBJ databases">
        <title>Another draft genome of Portunus trituberculatus and its Hox gene families provides insights of decapod evolution.</title>
        <authorList>
            <person name="Jeong J.-H."/>
            <person name="Song I."/>
            <person name="Kim S."/>
            <person name="Choi T."/>
            <person name="Kim D."/>
            <person name="Ryu S."/>
            <person name="Kim W."/>
        </authorList>
    </citation>
    <scope>NUCLEOTIDE SEQUENCE [LARGE SCALE GENOMIC DNA]</scope>
    <source>
        <tissue evidence="2">Muscle</tissue>
    </source>
</reference>
<proteinExistence type="predicted"/>
<name>A0A5B7GKH4_PORTR</name>
<dbReference type="EMBL" id="VSRR010015253">
    <property type="protein sequence ID" value="MPC57983.1"/>
    <property type="molecule type" value="Genomic_DNA"/>
</dbReference>
<dbReference type="Proteomes" id="UP000324222">
    <property type="component" value="Unassembled WGS sequence"/>
</dbReference>
<evidence type="ECO:0000313" key="2">
    <source>
        <dbReference type="EMBL" id="MPC57983.1"/>
    </source>
</evidence>